<dbReference type="Gene3D" id="2.60.40.150">
    <property type="entry name" value="C2 domain"/>
    <property type="match status" value="1"/>
</dbReference>
<feature type="region of interest" description="Disordered" evidence="2">
    <location>
        <begin position="1441"/>
        <end position="1466"/>
    </location>
</feature>
<dbReference type="PANTHER" id="PTHR46436">
    <property type="entry name" value="CENTROSOMAL PROTEIN OF 76 KDA"/>
    <property type="match status" value="1"/>
</dbReference>
<feature type="coiled-coil region" evidence="1">
    <location>
        <begin position="1034"/>
        <end position="1061"/>
    </location>
</feature>
<dbReference type="CDD" id="cd00030">
    <property type="entry name" value="C2"/>
    <property type="match status" value="1"/>
</dbReference>
<organism evidence="4 5">
    <name type="scientific">Pseudocohnilembus persalinus</name>
    <name type="common">Ciliate</name>
    <dbReference type="NCBI Taxonomy" id="266149"/>
    <lineage>
        <taxon>Eukaryota</taxon>
        <taxon>Sar</taxon>
        <taxon>Alveolata</taxon>
        <taxon>Ciliophora</taxon>
        <taxon>Intramacronucleata</taxon>
        <taxon>Oligohymenophorea</taxon>
        <taxon>Scuticociliatia</taxon>
        <taxon>Philasterida</taxon>
        <taxon>Pseudocohnilembidae</taxon>
        <taxon>Pseudocohnilembus</taxon>
    </lineage>
</organism>
<gene>
    <name evidence="4" type="ORF">PPERSA_10932</name>
</gene>
<feature type="region of interest" description="Disordered" evidence="2">
    <location>
        <begin position="1"/>
        <end position="112"/>
    </location>
</feature>
<accession>A0A0V0R9I9</accession>
<reference evidence="4 5" key="1">
    <citation type="journal article" date="2015" name="Sci. Rep.">
        <title>Genome of the facultative scuticociliatosis pathogen Pseudocohnilembus persalinus provides insight into its virulence through horizontal gene transfer.</title>
        <authorList>
            <person name="Xiong J."/>
            <person name="Wang G."/>
            <person name="Cheng J."/>
            <person name="Tian M."/>
            <person name="Pan X."/>
            <person name="Warren A."/>
            <person name="Jiang C."/>
            <person name="Yuan D."/>
            <person name="Miao W."/>
        </authorList>
    </citation>
    <scope>NUCLEOTIDE SEQUENCE [LARGE SCALE GENOMIC DNA]</scope>
    <source>
        <strain evidence="4">36N120E</strain>
    </source>
</reference>
<proteinExistence type="predicted"/>
<feature type="compositionally biased region" description="Basic and acidic residues" evidence="2">
    <location>
        <begin position="49"/>
        <end position="62"/>
    </location>
</feature>
<dbReference type="OrthoDB" id="67700at2759"/>
<name>A0A0V0R9I9_PSEPJ</name>
<evidence type="ECO:0000313" key="5">
    <source>
        <dbReference type="Proteomes" id="UP000054937"/>
    </source>
</evidence>
<dbReference type="SUPFAM" id="SSF49562">
    <property type="entry name" value="C2 domain (Calcium/lipid-binding domain, CaLB)"/>
    <property type="match status" value="1"/>
</dbReference>
<evidence type="ECO:0000256" key="2">
    <source>
        <dbReference type="SAM" id="MobiDB-lite"/>
    </source>
</evidence>
<dbReference type="InterPro" id="IPR000008">
    <property type="entry name" value="C2_dom"/>
</dbReference>
<dbReference type="InterPro" id="IPR035892">
    <property type="entry name" value="C2_domain_sf"/>
</dbReference>
<dbReference type="SMART" id="SM00239">
    <property type="entry name" value="C2"/>
    <property type="match status" value="2"/>
</dbReference>
<dbReference type="Pfam" id="PF00168">
    <property type="entry name" value="C2"/>
    <property type="match status" value="1"/>
</dbReference>
<evidence type="ECO:0000313" key="4">
    <source>
        <dbReference type="EMBL" id="KRX11165.1"/>
    </source>
</evidence>
<dbReference type="EMBL" id="LDAU01000006">
    <property type="protein sequence ID" value="KRX11165.1"/>
    <property type="molecule type" value="Genomic_DNA"/>
</dbReference>
<dbReference type="InterPro" id="IPR052299">
    <property type="entry name" value="CEP76"/>
</dbReference>
<dbReference type="PANTHER" id="PTHR46436:SF2">
    <property type="entry name" value="CHROMOSOME UNDETERMINED SCAFFOLD_119, WHOLE GENOME SHOTGUN SEQUENCE"/>
    <property type="match status" value="1"/>
</dbReference>
<comment type="caution">
    <text evidence="4">The sequence shown here is derived from an EMBL/GenBank/DDBJ whole genome shotgun (WGS) entry which is preliminary data.</text>
</comment>
<feature type="compositionally biased region" description="Polar residues" evidence="2">
    <location>
        <begin position="17"/>
        <end position="48"/>
    </location>
</feature>
<protein>
    <submittedName>
        <fullName evidence="4">C2 domain</fullName>
    </submittedName>
</protein>
<keyword evidence="1" id="KW-0175">Coiled coil</keyword>
<dbReference type="InParanoid" id="A0A0V0R9I9"/>
<feature type="compositionally biased region" description="Low complexity" evidence="2">
    <location>
        <begin position="74"/>
        <end position="112"/>
    </location>
</feature>
<evidence type="ECO:0000256" key="1">
    <source>
        <dbReference type="SAM" id="Coils"/>
    </source>
</evidence>
<keyword evidence="5" id="KW-1185">Reference proteome</keyword>
<evidence type="ECO:0000259" key="3">
    <source>
        <dbReference type="PROSITE" id="PS50004"/>
    </source>
</evidence>
<dbReference type="OMA" id="HNSQFHA"/>
<dbReference type="PROSITE" id="PS50004">
    <property type="entry name" value="C2"/>
    <property type="match status" value="1"/>
</dbReference>
<sequence>MKQKQSYIKQYQEKKVSFQNQTADQSQSQAQNSIIKNKYNKNQANDNINQKDIELQIQEKKSPKISSINKHSLQKQSSIQIQQQQKQKQQLQQQQKQQQKQSNKLAQSKISQYSQKSKKSVYSSRSALESQTYSQFSGNSENELQYLLNVGKQIQFQQEKLEEERVNKKDVNNLKVDIHNKYLLRRWDTKIREIKVQSLQKEEMNIFVVVKIGYKLDQQAQIQEDQLIDTSQTQKTFSTEILKKIKKGETRIVEAYKDTEIHCSYEMIQSRYIIFEGWQYNRWKLNRFLGKTAIPLIQVVQGDLRGSAILKKAYGDKKGFARIYFLAYFQEIWDFSINFYNWKVYNAVDKYKQPTQNALKITLKDKQNYDISLLTKYQQEKEINPSWNNIPGAINYRGTLDDLENLILEVQLVEKNNFELKLQQSEDSRKVNIPLRGVGDFDCLKGLIKLKQSEKSKKQNFNLNFLSKKKQLNASDLDFQEQNEDFFDKKKQFSDEEEENQNSSDFSYQKQQQNNEGILEQEVKFDAAVYASVEGRINLNKRPLYSQKGELVRYDLEDYYLCVLITRCENILAPDDRGVINSYITVKCGGTTKKTSTKYDNAKPDFNELIVFRIPIIKQNSIFKQNEAKYQQNINEQIRDWLKRNNQIHFHLWLDGEDIMSDDNLGFTTCNISDIETQRAPLEPKQFVNYKNQKRHNFLTRVLTQTGKFQSSRAEIGNIILSYQVYFTPDLQTTIDLKDFIGNNKDQFPEEIEQNLKYPGDAYQNCVFYSQFSKKIQNNFLKNPLEKNAYAIFFKNIFVKDQYNNYHLIPKFVEKFSLPIRKLKTEENLDLNLKNFSELAHYVRCIPYSNKTPYIWNSPDFFLALREGNYIEHALLMAGLFMTVQEEQEYEQNQNQNKQNSKQKIQIPIEDRIFICLGTNQKFENIAWVMVLEKNLIDVTFWDVIEHKQYFLPGRIVEQKLPQNTYELNDQNKFISVKYKLRNLLHPLSKDLKEEKEYIHKLVNLNDQVDINQPLNYNNKDNQDEQNSQEYAEEEIQKQTIEELKEQEQLLQDNSDKKEEIIKSKIIDQNDRKNQLRSTIRENYKLSKLRKILKDQSDNQSSVQSFHNEKMSILKNSVLKNSQNLKLTQSNFLDQHKTQKEQNEQNDQKLKFNKVAIFKDINDKELKIYPDLPYRTVEIVFNSRNIYANLRNQNPPQILYHLFDEDHWFPFIQNKYQPVKNKNNQPVKDQFGNELKKTIFKWQGKIDTFWEGKNPHKEMSAQKIKILQQEIISEIKLAVENQRSTLNFQTKWKIQQDSTTKHLGKLLNILEFRDLGRKWVEEVEIDVISKQKVNISFTYDKALEKWKTDMKQFLPENFQFFASPLKFKLSDKMRIKAIILENLKSLINKKAPNLVFGISCKIYNYPNKINSVRLVLAYYSNMISNNIEVDDEDSEVQENFLDEDAQADYDSDQDEEEDQEDNLIKY</sequence>
<feature type="region of interest" description="Disordered" evidence="2">
    <location>
        <begin position="492"/>
        <end position="511"/>
    </location>
</feature>
<dbReference type="Proteomes" id="UP000054937">
    <property type="component" value="Unassembled WGS sequence"/>
</dbReference>
<feature type="domain" description="C2" evidence="3">
    <location>
        <begin position="542"/>
        <end position="685"/>
    </location>
</feature>